<organism evidence="1 2">
    <name type="scientific">Hymenobacter artigasi</name>
    <dbReference type="NCBI Taxonomy" id="2719616"/>
    <lineage>
        <taxon>Bacteria</taxon>
        <taxon>Pseudomonadati</taxon>
        <taxon>Bacteroidota</taxon>
        <taxon>Cytophagia</taxon>
        <taxon>Cytophagales</taxon>
        <taxon>Hymenobacteraceae</taxon>
        <taxon>Hymenobacter</taxon>
    </lineage>
</organism>
<gene>
    <name evidence="1" type="ORF">HBN54_001286</name>
</gene>
<dbReference type="EMBL" id="JAAVTK010000003">
    <property type="protein sequence ID" value="NKI88693.1"/>
    <property type="molecule type" value="Genomic_DNA"/>
</dbReference>
<dbReference type="Pfam" id="PF13715">
    <property type="entry name" value="CarbopepD_reg_2"/>
    <property type="match status" value="1"/>
</dbReference>
<sequence>MDTLPRISIPQPCAQPWAAMSPTAAGRHCAACATEVVDFTRMSDAEILAFMARQGGRPVCALAHSAQLAPTAPATRWRRWLLAGLALLGWQSATSCATKPPQQPPVATAAPATDPAMAPARQVIIRGQVLDGAGGPAVPGVRVLINDTQYGTTTDEKGNFELIMARDWAPIAGGSVKLQFLGNPFDFQPKDVALDLKATPQPAALVVPMESVPNRGKVMGKIRMPEPPVAPPKG</sequence>
<comment type="caution">
    <text evidence="1">The sequence shown here is derived from an EMBL/GenBank/DDBJ whole genome shotgun (WGS) entry which is preliminary data.</text>
</comment>
<evidence type="ECO:0000313" key="2">
    <source>
        <dbReference type="Proteomes" id="UP000717634"/>
    </source>
</evidence>
<dbReference type="RefSeq" id="WP_168672326.1">
    <property type="nucleotide sequence ID" value="NZ_JAAVTK010000003.1"/>
</dbReference>
<evidence type="ECO:0008006" key="3">
    <source>
        <dbReference type="Google" id="ProtNLM"/>
    </source>
</evidence>
<dbReference type="Proteomes" id="UP000717634">
    <property type="component" value="Unassembled WGS sequence"/>
</dbReference>
<reference evidence="1 2" key="1">
    <citation type="submission" date="2020-03" db="EMBL/GenBank/DDBJ databases">
        <title>Genomic Encyclopedia of Type Strains, Phase IV (KMG-V): Genome sequencing to study the core and pangenomes of soil and plant-associated prokaryotes.</title>
        <authorList>
            <person name="Whitman W."/>
        </authorList>
    </citation>
    <scope>NUCLEOTIDE SEQUENCE [LARGE SCALE GENOMIC DNA]</scope>
    <source>
        <strain evidence="1 2">1B</strain>
    </source>
</reference>
<keyword evidence="2" id="KW-1185">Reference proteome</keyword>
<dbReference type="Gene3D" id="2.60.40.1120">
    <property type="entry name" value="Carboxypeptidase-like, regulatory domain"/>
    <property type="match status" value="1"/>
</dbReference>
<dbReference type="InterPro" id="IPR008969">
    <property type="entry name" value="CarboxyPept-like_regulatory"/>
</dbReference>
<protein>
    <recommendedName>
        <fullName evidence="3">Carboxypeptidase-like regulatory domain-containing protein</fullName>
    </recommendedName>
</protein>
<accession>A0ABX1HEL2</accession>
<proteinExistence type="predicted"/>
<evidence type="ECO:0000313" key="1">
    <source>
        <dbReference type="EMBL" id="NKI88693.1"/>
    </source>
</evidence>
<name>A0ABX1HEL2_9BACT</name>
<dbReference type="SUPFAM" id="SSF49464">
    <property type="entry name" value="Carboxypeptidase regulatory domain-like"/>
    <property type="match status" value="1"/>
</dbReference>